<gene>
    <name evidence="1" type="ORF">JHL16_09990</name>
</gene>
<evidence type="ECO:0000313" key="1">
    <source>
        <dbReference type="EMBL" id="MBK1866684.1"/>
    </source>
</evidence>
<keyword evidence="2" id="KW-1185">Reference proteome</keyword>
<organism evidence="1 2">
    <name type="scientific">Taklimakanibacter albus</name>
    <dbReference type="NCBI Taxonomy" id="2800327"/>
    <lineage>
        <taxon>Bacteria</taxon>
        <taxon>Pseudomonadati</taxon>
        <taxon>Pseudomonadota</taxon>
        <taxon>Alphaproteobacteria</taxon>
        <taxon>Hyphomicrobiales</taxon>
        <taxon>Aestuariivirgaceae</taxon>
        <taxon>Taklimakanibacter</taxon>
    </lineage>
</organism>
<proteinExistence type="predicted"/>
<sequence length="220" mass="24785">MIEIWGRRSSSNVQKVIWALDELGLDFKRHTVGGGFGGTRDPAYLEMNPNALVPVMRDGDITMFESNAIVRYLAARYGEGSLRPKAPKALAAAEQWMEWQQLNVVPHISAIFWNLVRVKPAERNDKAVADAGAKLTTVLAIADKRLAASTWFAGEDFSFGDIVLGVLYWRYSQLDCSRPDTPNIKRWFEALQQRPAYRKWAMVPVGNSIEEWNANEKTLG</sequence>
<protein>
    <submittedName>
        <fullName evidence="1">Glutathione S-transferase family protein</fullName>
    </submittedName>
</protein>
<reference evidence="1" key="1">
    <citation type="submission" date="2021-01" db="EMBL/GenBank/DDBJ databases">
        <authorList>
            <person name="Sun Q."/>
        </authorList>
    </citation>
    <scope>NUCLEOTIDE SEQUENCE</scope>
    <source>
        <strain evidence="1">YIM B02566</strain>
    </source>
</reference>
<dbReference type="EMBL" id="JAENHL010000006">
    <property type="protein sequence ID" value="MBK1866684.1"/>
    <property type="molecule type" value="Genomic_DNA"/>
</dbReference>
<dbReference type="Proteomes" id="UP000616151">
    <property type="component" value="Unassembled WGS sequence"/>
</dbReference>
<comment type="caution">
    <text evidence="1">The sequence shown here is derived from an EMBL/GenBank/DDBJ whole genome shotgun (WGS) entry which is preliminary data.</text>
</comment>
<name>A0ACC5R232_9HYPH</name>
<accession>A0ACC5R232</accession>
<evidence type="ECO:0000313" key="2">
    <source>
        <dbReference type="Proteomes" id="UP000616151"/>
    </source>
</evidence>